<evidence type="ECO:0000256" key="2">
    <source>
        <dbReference type="ARBA" id="ARBA00022475"/>
    </source>
</evidence>
<keyword evidence="4 10" id="KW-1133">Transmembrane helix</keyword>
<dbReference type="PROSITE" id="PS50262">
    <property type="entry name" value="G_PROTEIN_RECEP_F1_2"/>
    <property type="match status" value="1"/>
</dbReference>
<dbReference type="CDD" id="cd00637">
    <property type="entry name" value="7tm_classA_rhodopsin-like"/>
    <property type="match status" value="1"/>
</dbReference>
<feature type="transmembrane region" description="Helical" evidence="10">
    <location>
        <begin position="200"/>
        <end position="222"/>
    </location>
</feature>
<keyword evidence="13" id="KW-1185">Reference proteome</keyword>
<dbReference type="EMBL" id="PZQS01000001">
    <property type="protein sequence ID" value="PVD37981.1"/>
    <property type="molecule type" value="Genomic_DNA"/>
</dbReference>
<evidence type="ECO:0000256" key="1">
    <source>
        <dbReference type="ARBA" id="ARBA00004651"/>
    </source>
</evidence>
<evidence type="ECO:0000313" key="13">
    <source>
        <dbReference type="Proteomes" id="UP000245119"/>
    </source>
</evidence>
<feature type="domain" description="G-protein coupled receptors family 1 profile" evidence="11">
    <location>
        <begin position="91"/>
        <end position="242"/>
    </location>
</feature>
<dbReference type="PANTHER" id="PTHR24228:SF59">
    <property type="entry name" value="NEUROPEPTIDE RECEPTOR 15"/>
    <property type="match status" value="1"/>
</dbReference>
<dbReference type="AlphaFoldDB" id="A0A2T7PX22"/>
<comment type="similarity">
    <text evidence="9">Belongs to the G-protein coupled receptor 1 family.</text>
</comment>
<evidence type="ECO:0000256" key="10">
    <source>
        <dbReference type="SAM" id="Phobius"/>
    </source>
</evidence>
<keyword evidence="6 10" id="KW-0472">Membrane</keyword>
<evidence type="ECO:0000313" key="12">
    <source>
        <dbReference type="EMBL" id="PVD37981.1"/>
    </source>
</evidence>
<organism evidence="12 13">
    <name type="scientific">Pomacea canaliculata</name>
    <name type="common">Golden apple snail</name>
    <dbReference type="NCBI Taxonomy" id="400727"/>
    <lineage>
        <taxon>Eukaryota</taxon>
        <taxon>Metazoa</taxon>
        <taxon>Spiralia</taxon>
        <taxon>Lophotrochozoa</taxon>
        <taxon>Mollusca</taxon>
        <taxon>Gastropoda</taxon>
        <taxon>Caenogastropoda</taxon>
        <taxon>Architaenioglossa</taxon>
        <taxon>Ampullarioidea</taxon>
        <taxon>Ampullariidae</taxon>
        <taxon>Pomacea</taxon>
    </lineage>
</organism>
<evidence type="ECO:0000256" key="7">
    <source>
        <dbReference type="ARBA" id="ARBA00023170"/>
    </source>
</evidence>
<comment type="caution">
    <text evidence="12">The sequence shown here is derived from an EMBL/GenBank/DDBJ whole genome shotgun (WGS) entry which is preliminary data.</text>
</comment>
<dbReference type="PRINTS" id="PR00237">
    <property type="entry name" value="GPCRRHODOPSN"/>
</dbReference>
<feature type="transmembrane region" description="Helical" evidence="10">
    <location>
        <begin position="119"/>
        <end position="140"/>
    </location>
</feature>
<dbReference type="InterPro" id="IPR017452">
    <property type="entry name" value="GPCR_Rhodpsn_7TM"/>
</dbReference>
<sequence length="242" mass="27223">MSHFLSLQDVYNQDMSCEGTVCKEKACWRYLSVTTAKREGRVIRRRPRYKTTSVLASSLLLRRYVDDDISGSFPHPVAAGRCAAVAAQQPSRQAVLLMEGNNTHQFTGIPKSLHSLHNIYIANLAVADLMVTGYVVPFWVTDLCLGHHPVINDTHCQVNGFLVMICFVVSIYTLVLISFNRYLGVCRHEVFVKLFTQKTVVSSCVVLWILTIAVFVLPFFHISHSAYTYSTRLVSVCTTLQT</sequence>
<evidence type="ECO:0000259" key="11">
    <source>
        <dbReference type="PROSITE" id="PS50262"/>
    </source>
</evidence>
<evidence type="ECO:0000256" key="5">
    <source>
        <dbReference type="ARBA" id="ARBA00023040"/>
    </source>
</evidence>
<evidence type="ECO:0000256" key="4">
    <source>
        <dbReference type="ARBA" id="ARBA00022989"/>
    </source>
</evidence>
<reference evidence="12 13" key="1">
    <citation type="submission" date="2018-04" db="EMBL/GenBank/DDBJ databases">
        <title>The genome of golden apple snail Pomacea canaliculata provides insight into stress tolerance and invasive adaptation.</title>
        <authorList>
            <person name="Liu C."/>
            <person name="Liu B."/>
            <person name="Ren Y."/>
            <person name="Zhang Y."/>
            <person name="Wang H."/>
            <person name="Li S."/>
            <person name="Jiang F."/>
            <person name="Yin L."/>
            <person name="Zhang G."/>
            <person name="Qian W."/>
            <person name="Fan W."/>
        </authorList>
    </citation>
    <scope>NUCLEOTIDE SEQUENCE [LARGE SCALE GENOMIC DNA]</scope>
    <source>
        <strain evidence="12">SZHN2017</strain>
        <tissue evidence="12">Muscle</tissue>
    </source>
</reference>
<dbReference type="GO" id="GO:0004930">
    <property type="term" value="F:G protein-coupled receptor activity"/>
    <property type="evidence" value="ECO:0007669"/>
    <property type="project" value="UniProtKB-KW"/>
</dbReference>
<keyword evidence="7 9" id="KW-0675">Receptor</keyword>
<dbReference type="Pfam" id="PF00001">
    <property type="entry name" value="7tm_1"/>
    <property type="match status" value="1"/>
</dbReference>
<dbReference type="GO" id="GO:0005886">
    <property type="term" value="C:plasma membrane"/>
    <property type="evidence" value="ECO:0007669"/>
    <property type="project" value="UniProtKB-SubCell"/>
</dbReference>
<feature type="transmembrane region" description="Helical" evidence="10">
    <location>
        <begin position="160"/>
        <end position="179"/>
    </location>
</feature>
<comment type="subcellular location">
    <subcellularLocation>
        <location evidence="1">Cell membrane</location>
        <topology evidence="1">Multi-pass membrane protein</topology>
    </subcellularLocation>
</comment>
<dbReference type="OrthoDB" id="5965749at2759"/>
<keyword evidence="5 9" id="KW-0297">G-protein coupled receptor</keyword>
<dbReference type="Proteomes" id="UP000245119">
    <property type="component" value="Linkage Group LG1"/>
</dbReference>
<gene>
    <name evidence="12" type="ORF">C0Q70_00583</name>
</gene>
<keyword evidence="2" id="KW-1003">Cell membrane</keyword>
<evidence type="ECO:0000256" key="9">
    <source>
        <dbReference type="RuleBase" id="RU000688"/>
    </source>
</evidence>
<name>A0A2T7PX22_POMCA</name>
<protein>
    <recommendedName>
        <fullName evidence="11">G-protein coupled receptors family 1 profile domain-containing protein</fullName>
    </recommendedName>
</protein>
<dbReference type="PROSITE" id="PS00237">
    <property type="entry name" value="G_PROTEIN_RECEP_F1_1"/>
    <property type="match status" value="1"/>
</dbReference>
<keyword evidence="8 9" id="KW-0807">Transducer</keyword>
<dbReference type="Gene3D" id="1.20.1070.10">
    <property type="entry name" value="Rhodopsin 7-helix transmembrane proteins"/>
    <property type="match status" value="1"/>
</dbReference>
<evidence type="ECO:0000256" key="8">
    <source>
        <dbReference type="ARBA" id="ARBA00023224"/>
    </source>
</evidence>
<dbReference type="SUPFAM" id="SSF81321">
    <property type="entry name" value="Family A G protein-coupled receptor-like"/>
    <property type="match status" value="1"/>
</dbReference>
<dbReference type="PANTHER" id="PTHR24228">
    <property type="entry name" value="B2 BRADYKININ RECEPTOR/ANGIOTENSIN II RECEPTOR"/>
    <property type="match status" value="1"/>
</dbReference>
<evidence type="ECO:0000256" key="3">
    <source>
        <dbReference type="ARBA" id="ARBA00022692"/>
    </source>
</evidence>
<dbReference type="InterPro" id="IPR000276">
    <property type="entry name" value="GPCR_Rhodpsn"/>
</dbReference>
<keyword evidence="3 9" id="KW-0812">Transmembrane</keyword>
<evidence type="ECO:0000256" key="6">
    <source>
        <dbReference type="ARBA" id="ARBA00023136"/>
    </source>
</evidence>
<proteinExistence type="inferred from homology"/>
<accession>A0A2T7PX22</accession>